<dbReference type="VEuPathDB" id="VectorBase:ISCW013950"/>
<evidence type="ECO:0000313" key="1">
    <source>
        <dbReference type="EMBL" id="EEC19806.1"/>
    </source>
</evidence>
<dbReference type="VEuPathDB" id="VectorBase:ISCI013950"/>
<dbReference type="PaxDb" id="6945-B7QLT4"/>
<sequence length="64" mass="7194">MGWVDWGVLPCENFYKWACHGRATDAPEMIFMHSGDDGAMFAATESLRKAILQRNIFEASGARE</sequence>
<dbReference type="EMBL" id="DS967646">
    <property type="protein sequence ID" value="EEC19806.1"/>
    <property type="molecule type" value="Genomic_DNA"/>
</dbReference>
<reference evidence="2" key="2">
    <citation type="submission" date="2020-05" db="UniProtKB">
        <authorList>
            <consortium name="EnsemblMetazoa"/>
        </authorList>
    </citation>
    <scope>IDENTIFICATION</scope>
    <source>
        <strain evidence="2">wikel</strain>
    </source>
</reference>
<dbReference type="AlphaFoldDB" id="B7QLT4"/>
<protein>
    <submittedName>
        <fullName evidence="1 2">Uncharacterized protein</fullName>
    </submittedName>
</protein>
<name>B7QLT4_IXOSC</name>
<reference evidence="1 3" key="1">
    <citation type="submission" date="2008-03" db="EMBL/GenBank/DDBJ databases">
        <title>Annotation of Ixodes scapularis.</title>
        <authorList>
            <consortium name="Ixodes scapularis Genome Project Consortium"/>
            <person name="Caler E."/>
            <person name="Hannick L.I."/>
            <person name="Bidwell S."/>
            <person name="Joardar V."/>
            <person name="Thiagarajan M."/>
            <person name="Amedeo P."/>
            <person name="Galinsky K.J."/>
            <person name="Schobel S."/>
            <person name="Inman J."/>
            <person name="Hostetler J."/>
            <person name="Miller J."/>
            <person name="Hammond M."/>
            <person name="Megy K."/>
            <person name="Lawson D."/>
            <person name="Kodira C."/>
            <person name="Sutton G."/>
            <person name="Meyer J."/>
            <person name="Hill C.A."/>
            <person name="Birren B."/>
            <person name="Nene V."/>
            <person name="Collins F."/>
            <person name="Alarcon-Chaidez F."/>
            <person name="Wikel S."/>
            <person name="Strausberg R."/>
        </authorList>
    </citation>
    <scope>NUCLEOTIDE SEQUENCE [LARGE SCALE GENOMIC DNA]</scope>
    <source>
        <strain evidence="3">Wikel</strain>
        <strain evidence="1">Wikel colony</strain>
    </source>
</reference>
<dbReference type="EnsemblMetazoa" id="ISCW013950-RA">
    <property type="protein sequence ID" value="ISCW013950-PA"/>
    <property type="gene ID" value="ISCW013950"/>
</dbReference>
<gene>
    <name evidence="1" type="ORF">IscW_ISCW013950</name>
</gene>
<evidence type="ECO:0000313" key="3">
    <source>
        <dbReference type="Proteomes" id="UP000001555"/>
    </source>
</evidence>
<keyword evidence="3" id="KW-1185">Reference proteome</keyword>
<dbReference type="HOGENOM" id="CLU_2870110_0_0_1"/>
<organism>
    <name type="scientific">Ixodes scapularis</name>
    <name type="common">Black-legged tick</name>
    <name type="synonym">Deer tick</name>
    <dbReference type="NCBI Taxonomy" id="6945"/>
    <lineage>
        <taxon>Eukaryota</taxon>
        <taxon>Metazoa</taxon>
        <taxon>Ecdysozoa</taxon>
        <taxon>Arthropoda</taxon>
        <taxon>Chelicerata</taxon>
        <taxon>Arachnida</taxon>
        <taxon>Acari</taxon>
        <taxon>Parasitiformes</taxon>
        <taxon>Ixodida</taxon>
        <taxon>Ixodoidea</taxon>
        <taxon>Ixodidae</taxon>
        <taxon>Ixodinae</taxon>
        <taxon>Ixodes</taxon>
    </lineage>
</organism>
<dbReference type="Proteomes" id="UP000001555">
    <property type="component" value="Unassembled WGS sequence"/>
</dbReference>
<proteinExistence type="predicted"/>
<dbReference type="InParanoid" id="B7QLT4"/>
<dbReference type="EMBL" id="ABJB010130610">
    <property type="status" value="NOT_ANNOTATED_CDS"/>
    <property type="molecule type" value="Genomic_DNA"/>
</dbReference>
<accession>B7QLT4</accession>
<evidence type="ECO:0000313" key="2">
    <source>
        <dbReference type="EnsemblMetazoa" id="ISCW013950-PA"/>
    </source>
</evidence>